<proteinExistence type="predicted"/>
<evidence type="ECO:0000313" key="1">
    <source>
        <dbReference type="EMBL" id="MBC6467344.1"/>
    </source>
</evidence>
<name>A0ABR7LR76_9ACTN</name>
<protein>
    <submittedName>
        <fullName evidence="1">ADP-ribosylglycohydrolase family protein</fullName>
    </submittedName>
</protein>
<dbReference type="Proteomes" id="UP000805614">
    <property type="component" value="Unassembled WGS sequence"/>
</dbReference>
<dbReference type="Gene3D" id="1.10.4080.10">
    <property type="entry name" value="ADP-ribosylation/Crystallin J1"/>
    <property type="match status" value="1"/>
</dbReference>
<dbReference type="RefSeq" id="WP_187244422.1">
    <property type="nucleotide sequence ID" value="NZ_BAAAOK010000005.1"/>
</dbReference>
<comment type="caution">
    <text evidence="1">The sequence shown here is derived from an EMBL/GenBank/DDBJ whole genome shotgun (WGS) entry which is preliminary data.</text>
</comment>
<gene>
    <name evidence="1" type="ORF">HKK74_17850</name>
</gene>
<organism evidence="1 2">
    <name type="scientific">Actinomadura alba</name>
    <dbReference type="NCBI Taxonomy" id="406431"/>
    <lineage>
        <taxon>Bacteria</taxon>
        <taxon>Bacillati</taxon>
        <taxon>Actinomycetota</taxon>
        <taxon>Actinomycetes</taxon>
        <taxon>Streptosporangiales</taxon>
        <taxon>Thermomonosporaceae</taxon>
        <taxon>Actinomadura</taxon>
    </lineage>
</organism>
<dbReference type="InterPro" id="IPR005502">
    <property type="entry name" value="Ribosyl_crysJ1"/>
</dbReference>
<dbReference type="EMBL" id="JABVEC010000012">
    <property type="protein sequence ID" value="MBC6467344.1"/>
    <property type="molecule type" value="Genomic_DNA"/>
</dbReference>
<dbReference type="SUPFAM" id="SSF101478">
    <property type="entry name" value="ADP-ribosylglycohydrolase"/>
    <property type="match status" value="1"/>
</dbReference>
<reference evidence="1 2" key="1">
    <citation type="submission" date="2020-06" db="EMBL/GenBank/DDBJ databases">
        <title>Actinomadura xiongansis sp. nov., isolated from soil of Baiyangdian.</title>
        <authorList>
            <person name="Zhang X."/>
        </authorList>
    </citation>
    <scope>NUCLEOTIDE SEQUENCE [LARGE SCALE GENOMIC DNA]</scope>
    <source>
        <strain evidence="1 2">HBUM206468</strain>
    </source>
</reference>
<accession>A0ABR7LR76</accession>
<sequence>MLAATEAAASAEVTHTHAEGIAGAVAIAVAASHVAGPGPHDIFEAVLDHLTNGLVRQGVEQARKLPAISAQEAAAQLGNGSRITAEDTVPFTLWVAAQHLNDYETAVRTCAAVGGDRDTTAAIVGGIIGARAPSIPSIWRQYREPLPAWFGHDA</sequence>
<evidence type="ECO:0000313" key="2">
    <source>
        <dbReference type="Proteomes" id="UP000805614"/>
    </source>
</evidence>
<dbReference type="Pfam" id="PF03747">
    <property type="entry name" value="ADP_ribosyl_GH"/>
    <property type="match status" value="1"/>
</dbReference>
<dbReference type="InterPro" id="IPR036705">
    <property type="entry name" value="Ribosyl_crysJ1_sf"/>
</dbReference>
<keyword evidence="2" id="KW-1185">Reference proteome</keyword>